<gene>
    <name evidence="3" type="ORF">GFSPODELE1_LOCUS1773</name>
</gene>
<feature type="transmembrane region" description="Helical" evidence="1">
    <location>
        <begin position="121"/>
        <end position="140"/>
    </location>
</feature>
<evidence type="ECO:0000256" key="1">
    <source>
        <dbReference type="SAM" id="Phobius"/>
    </source>
</evidence>
<keyword evidence="1" id="KW-0812">Transmembrane</keyword>
<dbReference type="InterPro" id="IPR045340">
    <property type="entry name" value="DUF6533"/>
</dbReference>
<evidence type="ECO:0000313" key="4">
    <source>
        <dbReference type="Proteomes" id="UP001497453"/>
    </source>
</evidence>
<feature type="transmembrane region" description="Helical" evidence="1">
    <location>
        <begin position="92"/>
        <end position="114"/>
    </location>
</feature>
<accession>A0ABP1CSG3</accession>
<dbReference type="Proteomes" id="UP001497453">
    <property type="component" value="Chromosome 10"/>
</dbReference>
<feature type="transmembrane region" description="Helical" evidence="1">
    <location>
        <begin position="52"/>
        <end position="80"/>
    </location>
</feature>
<dbReference type="EMBL" id="OZ037953">
    <property type="protein sequence ID" value="CAL1697643.1"/>
    <property type="molecule type" value="Genomic_DNA"/>
</dbReference>
<feature type="transmembrane region" description="Helical" evidence="1">
    <location>
        <begin position="220"/>
        <end position="240"/>
    </location>
</feature>
<keyword evidence="4" id="KW-1185">Reference proteome</keyword>
<evidence type="ECO:0000313" key="3">
    <source>
        <dbReference type="EMBL" id="CAL1697643.1"/>
    </source>
</evidence>
<feature type="transmembrane region" description="Helical" evidence="1">
    <location>
        <begin position="20"/>
        <end position="40"/>
    </location>
</feature>
<protein>
    <recommendedName>
        <fullName evidence="2">DUF6533 domain-containing protein</fullName>
    </recommendedName>
</protein>
<feature type="domain" description="DUF6533" evidence="2">
    <location>
        <begin position="23"/>
        <end position="68"/>
    </location>
</feature>
<proteinExistence type="predicted"/>
<dbReference type="Pfam" id="PF20151">
    <property type="entry name" value="DUF6533"/>
    <property type="match status" value="1"/>
</dbReference>
<feature type="transmembrane region" description="Helical" evidence="1">
    <location>
        <begin position="252"/>
        <end position="270"/>
    </location>
</feature>
<evidence type="ECO:0000259" key="2">
    <source>
        <dbReference type="Pfam" id="PF20151"/>
    </source>
</evidence>
<feature type="transmembrane region" description="Helical" evidence="1">
    <location>
        <begin position="174"/>
        <end position="199"/>
    </location>
</feature>
<organism evidence="3 4">
    <name type="scientific">Somion occarium</name>
    <dbReference type="NCBI Taxonomy" id="3059160"/>
    <lineage>
        <taxon>Eukaryota</taxon>
        <taxon>Fungi</taxon>
        <taxon>Dikarya</taxon>
        <taxon>Basidiomycota</taxon>
        <taxon>Agaricomycotina</taxon>
        <taxon>Agaricomycetes</taxon>
        <taxon>Polyporales</taxon>
        <taxon>Cerrenaceae</taxon>
        <taxon>Somion</taxon>
    </lineage>
</organism>
<name>A0ABP1CSG3_9APHY</name>
<keyword evidence="1" id="KW-0472">Membrane</keyword>
<reference evidence="4" key="1">
    <citation type="submission" date="2024-04" db="EMBL/GenBank/DDBJ databases">
        <authorList>
            <person name="Shaw F."/>
            <person name="Minotto A."/>
        </authorList>
    </citation>
    <scope>NUCLEOTIDE SEQUENCE [LARGE SCALE GENOMIC DNA]</scope>
</reference>
<sequence length="341" mass="37712">MSDTEEQDSKLLSVVLNSTRVGYCVLAAFAVLLYDICLTSSREVDCIWRRRFTAVTALFAINRYATLASMSLQVIAGMYVPKSTISCNAIKYSANVFDVLGAFTFAAFASLRIWAICGRKWFPLLVVLIPSLFIPCINIYNFSARFTVSVISSGPFAGCTFEPLDPPKWTYWPIMTRAVAVTADLVVLVFTCVNTGHVLSSTSRQLHVKSQMSTLLFRNGAVHFLALLVMNVTTMVLNYLNVANAESALGTYFIYVNYSMSSVLISRFFLDLRTAYGEDAFDDLGSEAFSTIHFASRVAGNIGAPLDNSTWTTGDTCEDELDNQVDGETHDSRGEMVEVFR</sequence>
<keyword evidence="1" id="KW-1133">Transmembrane helix</keyword>